<protein>
    <recommendedName>
        <fullName evidence="3">BTB/POZ domain-containing protein</fullName>
    </recommendedName>
</protein>
<proteinExistence type="predicted"/>
<keyword evidence="5" id="KW-1185">Reference proteome</keyword>
<feature type="compositionally biased region" description="Low complexity" evidence="2">
    <location>
        <begin position="966"/>
        <end position="982"/>
    </location>
</feature>
<evidence type="ECO:0000259" key="3">
    <source>
        <dbReference type="Pfam" id="PF15363"/>
    </source>
</evidence>
<feature type="coiled-coil region" evidence="1">
    <location>
        <begin position="1323"/>
        <end position="1381"/>
    </location>
</feature>
<feature type="compositionally biased region" description="Polar residues" evidence="2">
    <location>
        <begin position="609"/>
        <end position="619"/>
    </location>
</feature>
<feature type="compositionally biased region" description="Basic and acidic residues" evidence="2">
    <location>
        <begin position="61"/>
        <end position="71"/>
    </location>
</feature>
<feature type="domain" description="BTB/POZ" evidence="3">
    <location>
        <begin position="1504"/>
        <end position="1547"/>
    </location>
</feature>
<accession>A0AAR2LMK6</accession>
<dbReference type="PANTHER" id="PTHR22427:SF8">
    <property type="entry name" value="PROLINE-RICH PROTEIN 36"/>
    <property type="match status" value="1"/>
</dbReference>
<dbReference type="PANTHER" id="PTHR22427">
    <property type="entry name" value="GH15728P"/>
    <property type="match status" value="1"/>
</dbReference>
<feature type="compositionally biased region" description="Acidic residues" evidence="2">
    <location>
        <begin position="731"/>
        <end position="754"/>
    </location>
</feature>
<feature type="region of interest" description="Disordered" evidence="2">
    <location>
        <begin position="1268"/>
        <end position="1304"/>
    </location>
</feature>
<feature type="compositionally biased region" description="Polar residues" evidence="2">
    <location>
        <begin position="342"/>
        <end position="355"/>
    </location>
</feature>
<feature type="compositionally biased region" description="Low complexity" evidence="2">
    <location>
        <begin position="1520"/>
        <end position="1536"/>
    </location>
</feature>
<feature type="compositionally biased region" description="Polar residues" evidence="2">
    <location>
        <begin position="1133"/>
        <end position="1144"/>
    </location>
</feature>
<sequence length="1547" mass="165417">MKPDGVDAATMEPMVALDAEPAVEVAPLVEGQEQAPPASQTEETGQGEPQPAGTPAAATKTGKDKPADPKAKTKGPTKTKTPTTKTSATASRPSTTQSRMTNGVQKAQANGVAKKTPSAAPEKKTASTTAPPKKPTGVVTTKTATKPTEKKPVGTTRPATAPANGTKTTSTMQPTKKTPVTSANGDKAKPKTAGRPATGTSTSRPASAAPKPASTTTSKTSTTASKPSPSTTKMTTSTAKPSPAKTTAPPAGRTPTQSTKTPTPLKKDVSKPTTPAAKKPAASPLTRPATTKTTKPDTPKAGTVAKPDSAKKPSSPTKAAADAKTSKPKESKLAPSKEVTASPKTPSTKNSTAKMTSPKKAVGSSTPMPVKRGPKAAPAAEPAPKESEKEDVETTHPIVAAMATAVAAAAVAAAAVPAATVTTDADNFSTEVASEPEVHSEPVTELASEPKPEHLLETKSELVPETKSEFVPEPCSEPMLETESGLAPEAIPELLPEPKSELAPEQNFEFQLETMTELAVEPKSEIPLETAMDFELKPELTTALLLEAESELPTEPEPTVETIPAATEDMIQDTEDGQDILGTEKETAEDMVPQLAAELDLVSLKEPTGATSPLGTTVMSPPSSPARASPVPVEAHISAPLQDMQVPVNPWAESQSLFSEDQTSEHLQQEGKPLGDFLTATESAEEEVEDAEKHASLAVEPNLLSTSPVEHFTGASPTSPSLEKEEAVEKAEEEINEDDHDDYEEEEEEEQEDGEVGKPETYPQRPQVDDFNVGLPEFGGSSWGMMHSENCHHADVNFDDFSLKKVEMEQPYMGPPGDDHHMDVHHHLKSQEEEEQEDEDVEMVSESLMETGIKSAGNVDEDNYEEGYMDNLNRTAPAPSLPMTAAWGPSNPFAETWAQPASIHMTSEPLDIGAADPEMPAKSPAEAWLEQPLGQFTEPHLEVHEEMESSVPADGSTLGAPAIGMSQSSTLSGAALAAHSSSETSTPEELRDYDSSSGVESRSDKQQTPVPAAQPDLEQDLGIHLERGDGEEEEAETLPADEVLGDAPTAPASAPSSPSTSGDEASDTEGEMQINDPDVPVDDSAAFDSPSATRNLPALEEDEEAADMQAGEEDGGGTPQSANSVASYGFDCSASNSNAHSTAESCGKSPGIFSLENEDQLPEEAKDPSLIKELTLPAAAAHPEELLGCPVDLLPLGQQGESHIGLDDDYLMCGKTGASALEEADPESPMHLSPQHGGNTDSQPPYFSAICDKTDSFLAGNIQSGSLPSLTQEVNDNHYFPPVQNSHRQLKPPLPQQQQPPTSQGMELVKVPTDLPNGQLRRLEQHQLQLHQIQERQEQERQKRLWLEEEERQRLERQKQLERQRRELLQLQLHQQQQEHRQRRQLLQWQLELEQQFRLKMQQQLKTPSPSSGLCTIYEAMETSEDEDEDRIPRQDFPGELPLWAANGNLRRPPPRELDWNTKVDMVQQLINQALLLEGEDGCPPLLYLPGQGGGILSPLESSLWPHILPQLSPTSATITSVSSYSPTSQGSSPQGDWTIVELETHH</sequence>
<feature type="compositionally biased region" description="Low complexity" evidence="2">
    <location>
        <begin position="299"/>
        <end position="323"/>
    </location>
</feature>
<feature type="compositionally biased region" description="Polar residues" evidence="2">
    <location>
        <begin position="97"/>
        <end position="108"/>
    </location>
</feature>
<keyword evidence="1" id="KW-0175">Coiled coil</keyword>
<evidence type="ECO:0000256" key="2">
    <source>
        <dbReference type="SAM" id="MobiDB-lite"/>
    </source>
</evidence>
<feature type="region of interest" description="Disordered" evidence="2">
    <location>
        <begin position="427"/>
        <end position="484"/>
    </location>
</feature>
<dbReference type="Ensembl" id="ENSPNAT00000049655.1">
    <property type="protein sequence ID" value="ENSPNAP00000077803.1"/>
    <property type="gene ID" value="ENSPNAG00000003483.2"/>
</dbReference>
<evidence type="ECO:0000313" key="5">
    <source>
        <dbReference type="Proteomes" id="UP001501920"/>
    </source>
</evidence>
<feature type="compositionally biased region" description="Low complexity" evidence="2">
    <location>
        <begin position="44"/>
        <end position="60"/>
    </location>
</feature>
<feature type="compositionally biased region" description="Low complexity" evidence="2">
    <location>
        <begin position="78"/>
        <end position="96"/>
    </location>
</feature>
<evidence type="ECO:0000313" key="4">
    <source>
        <dbReference type="Ensembl" id="ENSPNAP00000077803.1"/>
    </source>
</evidence>
<evidence type="ECO:0000256" key="1">
    <source>
        <dbReference type="SAM" id="Coils"/>
    </source>
</evidence>
<dbReference type="Pfam" id="PF15363">
    <property type="entry name" value="BTBD8_C"/>
    <property type="match status" value="1"/>
</dbReference>
<dbReference type="InterPro" id="IPR027907">
    <property type="entry name" value="BTBD8_C"/>
</dbReference>
<feature type="compositionally biased region" description="Basic and acidic residues" evidence="2">
    <location>
        <begin position="383"/>
        <end position="394"/>
    </location>
</feature>
<feature type="compositionally biased region" description="Acidic residues" evidence="2">
    <location>
        <begin position="1099"/>
        <end position="1115"/>
    </location>
</feature>
<feature type="compositionally biased region" description="Low complexity" evidence="2">
    <location>
        <begin position="196"/>
        <end position="251"/>
    </location>
</feature>
<feature type="region of interest" description="Disordered" evidence="2">
    <location>
        <begin position="943"/>
        <end position="1168"/>
    </location>
</feature>
<feature type="compositionally biased region" description="Low complexity" evidence="2">
    <location>
        <begin position="126"/>
        <end position="146"/>
    </location>
</feature>
<feature type="region of interest" description="Disordered" evidence="2">
    <location>
        <begin position="1518"/>
        <end position="1538"/>
    </location>
</feature>
<feature type="compositionally biased region" description="Low complexity" evidence="2">
    <location>
        <begin position="271"/>
        <end position="293"/>
    </location>
</feature>
<dbReference type="GeneTree" id="ENSGT01110000267855"/>
<name>A0AAR2LMK6_PYGNA</name>
<feature type="compositionally biased region" description="Polar residues" evidence="2">
    <location>
        <begin position="163"/>
        <end position="184"/>
    </location>
</feature>
<feature type="compositionally biased region" description="Polar residues" evidence="2">
    <location>
        <begin position="1236"/>
        <end position="1245"/>
    </location>
</feature>
<reference evidence="4" key="2">
    <citation type="submission" date="2025-08" db="UniProtKB">
        <authorList>
            <consortium name="Ensembl"/>
        </authorList>
    </citation>
    <scope>IDENTIFICATION</scope>
</reference>
<organism evidence="4 5">
    <name type="scientific">Pygocentrus nattereri</name>
    <name type="common">Red-bellied piranha</name>
    <dbReference type="NCBI Taxonomy" id="42514"/>
    <lineage>
        <taxon>Eukaryota</taxon>
        <taxon>Metazoa</taxon>
        <taxon>Chordata</taxon>
        <taxon>Craniata</taxon>
        <taxon>Vertebrata</taxon>
        <taxon>Euteleostomi</taxon>
        <taxon>Actinopterygii</taxon>
        <taxon>Neopterygii</taxon>
        <taxon>Teleostei</taxon>
        <taxon>Ostariophysi</taxon>
        <taxon>Characiformes</taxon>
        <taxon>Characoidei</taxon>
        <taxon>Pygocentrus</taxon>
    </lineage>
</organism>
<feature type="compositionally biased region" description="Polar residues" evidence="2">
    <location>
        <begin position="652"/>
        <end position="661"/>
    </location>
</feature>
<reference evidence="4 5" key="1">
    <citation type="submission" date="2020-10" db="EMBL/GenBank/DDBJ databases">
        <title>Pygocentrus nattereri (red-bellied piranha) genome, fPygNat1, primary haplotype.</title>
        <authorList>
            <person name="Myers G."/>
            <person name="Meyer A."/>
            <person name="Karagic N."/>
            <person name="Pippel M."/>
            <person name="Winkler S."/>
            <person name="Tracey A."/>
            <person name="Wood J."/>
            <person name="Formenti G."/>
            <person name="Howe K."/>
            <person name="Fedrigo O."/>
            <person name="Jarvis E.D."/>
        </authorList>
    </citation>
    <scope>NUCLEOTIDE SEQUENCE [LARGE SCALE GENOMIC DNA]</scope>
</reference>
<feature type="region of interest" description="Disordered" evidence="2">
    <location>
        <begin position="606"/>
        <end position="776"/>
    </location>
</feature>
<dbReference type="Proteomes" id="UP001501920">
    <property type="component" value="Chromosome 1"/>
</dbReference>
<feature type="region of interest" description="Disordered" evidence="2">
    <location>
        <begin position="1"/>
        <end position="395"/>
    </location>
</feature>
<feature type="compositionally biased region" description="Low complexity" evidence="2">
    <location>
        <begin position="1037"/>
        <end position="1061"/>
    </location>
</feature>
<feature type="compositionally biased region" description="Basic and acidic residues" evidence="2">
    <location>
        <begin position="436"/>
        <end position="470"/>
    </location>
</feature>
<reference evidence="4" key="3">
    <citation type="submission" date="2025-09" db="UniProtKB">
        <authorList>
            <consortium name="Ensembl"/>
        </authorList>
    </citation>
    <scope>IDENTIFICATION</scope>
</reference>
<feature type="region of interest" description="Disordered" evidence="2">
    <location>
        <begin position="1221"/>
        <end position="1247"/>
    </location>
</feature>